<dbReference type="SUPFAM" id="SSF81342">
    <property type="entry name" value="Transmembrane di-heme cytochromes"/>
    <property type="match status" value="1"/>
</dbReference>
<dbReference type="EMBL" id="PNYC01000016">
    <property type="protein sequence ID" value="PMS34534.1"/>
    <property type="molecule type" value="Genomic_DNA"/>
</dbReference>
<keyword evidence="5 6" id="KW-0472">Membrane</keyword>
<sequence length="230" mass="25417">MNNKHVDSAAPGANMRPVLIWDVPTRLFHWLIVVLVTAAYVTERLNWMDWHAWIGEAVLALVLFRILWGCFGSDTARFRRFLASPAAALHHLRRMLWREPDLQIGHNPAGGWMVVLLLALLLGETLTGLYTNNDVADEGPFTPWVPAWIANAITDLHTWLWDALVAAVAMHLLAIAVYAAAKGHNLLWPMLSGRKSMPTEVCEPRLGSMGLALLLFAAASAAAAVLAKYL</sequence>
<evidence type="ECO:0000256" key="3">
    <source>
        <dbReference type="ARBA" id="ARBA00022692"/>
    </source>
</evidence>
<keyword evidence="9" id="KW-1185">Reference proteome</keyword>
<organism evidence="8 9">
    <name type="scientific">Trinickia symbiotica</name>
    <dbReference type="NCBI Taxonomy" id="863227"/>
    <lineage>
        <taxon>Bacteria</taxon>
        <taxon>Pseudomonadati</taxon>
        <taxon>Pseudomonadota</taxon>
        <taxon>Betaproteobacteria</taxon>
        <taxon>Burkholderiales</taxon>
        <taxon>Burkholderiaceae</taxon>
        <taxon>Trinickia</taxon>
    </lineage>
</organism>
<dbReference type="GO" id="GO:0005886">
    <property type="term" value="C:plasma membrane"/>
    <property type="evidence" value="ECO:0007669"/>
    <property type="project" value="UniProtKB-SubCell"/>
</dbReference>
<keyword evidence="4 6" id="KW-1133">Transmembrane helix</keyword>
<dbReference type="PANTHER" id="PTHR30485">
    <property type="entry name" value="NI/FE-HYDROGENASE 1 B-TYPE CYTOCHROME SUBUNIT"/>
    <property type="match status" value="1"/>
</dbReference>
<feature type="transmembrane region" description="Helical" evidence="6">
    <location>
        <begin position="53"/>
        <end position="71"/>
    </location>
</feature>
<dbReference type="AlphaFoldDB" id="A0A2N7WYV8"/>
<accession>A0A2N7WYV8</accession>
<dbReference type="InterPro" id="IPR011577">
    <property type="entry name" value="Cyt_b561_bac/Ni-Hgenase"/>
</dbReference>
<dbReference type="Proteomes" id="UP000235777">
    <property type="component" value="Unassembled WGS sequence"/>
</dbReference>
<dbReference type="PANTHER" id="PTHR30485:SF2">
    <property type="entry name" value="BLL0597 PROTEIN"/>
    <property type="match status" value="1"/>
</dbReference>
<reference evidence="8 9" key="1">
    <citation type="submission" date="2018-01" db="EMBL/GenBank/DDBJ databases">
        <title>Whole genome analyses suggest that Burkholderia sensu lato contains two further novel genera in the rhizoxinica-symbiotica group Mycetohabitans gen. nov., and Trinickia gen. nov.: implications for the evolution of diazotrophy and nodulation in the Burkholderiaceae.</title>
        <authorList>
            <person name="Estrada-de los Santos P."/>
            <person name="Palmer M."/>
            <person name="Chavez-Ramirez B."/>
            <person name="Beukes C."/>
            <person name="Steenkamp E.T."/>
            <person name="Hirsch A.M."/>
            <person name="Manyaka P."/>
            <person name="Maluk M."/>
            <person name="Lafos M."/>
            <person name="Crook M."/>
            <person name="Gross E."/>
            <person name="Simon M.F."/>
            <person name="Bueno dos Reis Junior F."/>
            <person name="Poole P.S."/>
            <person name="Venter S.N."/>
            <person name="James E.K."/>
        </authorList>
    </citation>
    <scope>NUCLEOTIDE SEQUENCE [LARGE SCALE GENOMIC DNA]</scope>
    <source>
        <strain evidence="8 9">JPY 581</strain>
    </source>
</reference>
<evidence type="ECO:0000256" key="2">
    <source>
        <dbReference type="ARBA" id="ARBA00022475"/>
    </source>
</evidence>
<dbReference type="InterPro" id="IPR016174">
    <property type="entry name" value="Di-haem_cyt_TM"/>
</dbReference>
<evidence type="ECO:0000256" key="5">
    <source>
        <dbReference type="ARBA" id="ARBA00023136"/>
    </source>
</evidence>
<comment type="caution">
    <text evidence="8">The sequence shown here is derived from an EMBL/GenBank/DDBJ whole genome shotgun (WGS) entry which is preliminary data.</text>
</comment>
<dbReference type="GO" id="GO:0009055">
    <property type="term" value="F:electron transfer activity"/>
    <property type="evidence" value="ECO:0007669"/>
    <property type="project" value="InterPro"/>
</dbReference>
<evidence type="ECO:0000256" key="4">
    <source>
        <dbReference type="ARBA" id="ARBA00022989"/>
    </source>
</evidence>
<dbReference type="GO" id="GO:0020037">
    <property type="term" value="F:heme binding"/>
    <property type="evidence" value="ECO:0007669"/>
    <property type="project" value="TreeGrafter"/>
</dbReference>
<dbReference type="GO" id="GO:0022904">
    <property type="term" value="P:respiratory electron transport chain"/>
    <property type="evidence" value="ECO:0007669"/>
    <property type="project" value="InterPro"/>
</dbReference>
<dbReference type="OrthoDB" id="196472at2"/>
<dbReference type="Pfam" id="PF01292">
    <property type="entry name" value="Ni_hydr_CYTB"/>
    <property type="match status" value="1"/>
</dbReference>
<evidence type="ECO:0000313" key="8">
    <source>
        <dbReference type="EMBL" id="PMS34534.1"/>
    </source>
</evidence>
<dbReference type="Gene3D" id="1.20.950.20">
    <property type="entry name" value="Transmembrane di-heme cytochromes, Chain C"/>
    <property type="match status" value="1"/>
</dbReference>
<keyword evidence="2" id="KW-1003">Cell membrane</keyword>
<feature type="transmembrane region" description="Helical" evidence="6">
    <location>
        <begin position="23"/>
        <end position="41"/>
    </location>
</feature>
<name>A0A2N7WYV8_9BURK</name>
<protein>
    <submittedName>
        <fullName evidence="8">Hydrogenase</fullName>
    </submittedName>
</protein>
<evidence type="ECO:0000259" key="7">
    <source>
        <dbReference type="Pfam" id="PF01292"/>
    </source>
</evidence>
<dbReference type="InterPro" id="IPR051542">
    <property type="entry name" value="Hydrogenase_cytochrome"/>
</dbReference>
<feature type="transmembrane region" description="Helical" evidence="6">
    <location>
        <begin position="206"/>
        <end position="227"/>
    </location>
</feature>
<feature type="domain" description="Cytochrome b561 bacterial/Ni-hydrogenase" evidence="7">
    <location>
        <begin position="21"/>
        <end position="193"/>
    </location>
</feature>
<keyword evidence="3 6" id="KW-0812">Transmembrane</keyword>
<evidence type="ECO:0000256" key="6">
    <source>
        <dbReference type="SAM" id="Phobius"/>
    </source>
</evidence>
<dbReference type="RefSeq" id="WP_026229529.1">
    <property type="nucleotide sequence ID" value="NZ_KB890167.1"/>
</dbReference>
<proteinExistence type="predicted"/>
<feature type="transmembrane region" description="Helical" evidence="6">
    <location>
        <begin position="159"/>
        <end position="181"/>
    </location>
</feature>
<comment type="subcellular location">
    <subcellularLocation>
        <location evidence="1">Cell membrane</location>
        <topology evidence="1">Multi-pass membrane protein</topology>
    </subcellularLocation>
</comment>
<gene>
    <name evidence="8" type="ORF">C0Z20_22870</name>
</gene>
<evidence type="ECO:0000313" key="9">
    <source>
        <dbReference type="Proteomes" id="UP000235777"/>
    </source>
</evidence>
<evidence type="ECO:0000256" key="1">
    <source>
        <dbReference type="ARBA" id="ARBA00004651"/>
    </source>
</evidence>